<protein>
    <submittedName>
        <fullName evidence="1">Outer membrane protein TOM13-domain-containing protein</fullName>
    </submittedName>
</protein>
<accession>A0ACC3T8C0</accession>
<dbReference type="EMBL" id="MU971341">
    <property type="protein sequence ID" value="KAK9240143.1"/>
    <property type="molecule type" value="Genomic_DNA"/>
</dbReference>
<proteinExistence type="predicted"/>
<keyword evidence="2" id="KW-1185">Reference proteome</keyword>
<reference evidence="2" key="1">
    <citation type="journal article" date="2024" name="Front. Bioeng. Biotechnol.">
        <title>Genome-scale model development and genomic sequencing of the oleaginous clade Lipomyces.</title>
        <authorList>
            <person name="Czajka J.J."/>
            <person name="Han Y."/>
            <person name="Kim J."/>
            <person name="Mondo S.J."/>
            <person name="Hofstad B.A."/>
            <person name="Robles A."/>
            <person name="Haridas S."/>
            <person name="Riley R."/>
            <person name="LaButti K."/>
            <person name="Pangilinan J."/>
            <person name="Andreopoulos W."/>
            <person name="Lipzen A."/>
            <person name="Yan J."/>
            <person name="Wang M."/>
            <person name="Ng V."/>
            <person name="Grigoriev I.V."/>
            <person name="Spatafora J.W."/>
            <person name="Magnuson J.K."/>
            <person name="Baker S.E."/>
            <person name="Pomraning K.R."/>
        </authorList>
    </citation>
    <scope>NUCLEOTIDE SEQUENCE [LARGE SCALE GENOMIC DNA]</scope>
    <source>
        <strain evidence="2">CBS 7786</strain>
    </source>
</reference>
<organism evidence="1 2">
    <name type="scientific">Lipomyces kononenkoae</name>
    <name type="common">Yeast</name>
    <dbReference type="NCBI Taxonomy" id="34357"/>
    <lineage>
        <taxon>Eukaryota</taxon>
        <taxon>Fungi</taxon>
        <taxon>Dikarya</taxon>
        <taxon>Ascomycota</taxon>
        <taxon>Saccharomycotina</taxon>
        <taxon>Lipomycetes</taxon>
        <taxon>Lipomycetales</taxon>
        <taxon>Lipomycetaceae</taxon>
        <taxon>Lipomyces</taxon>
    </lineage>
</organism>
<evidence type="ECO:0000313" key="2">
    <source>
        <dbReference type="Proteomes" id="UP001433508"/>
    </source>
</evidence>
<sequence length="126" mass="14069">MSDPTFEVEKEILVLEEAPAPSQVVPSPSSSSTSDSVEVSQPIQPIQSGSIWRRASTYVSILRFSAINLLFPFINGMMLGFGEILANEIGIRWGFIGAELHPIRTNIRKQIERKQLEEALKRQDAE</sequence>
<gene>
    <name evidence="1" type="ORF">V1525DRAFT_396095</name>
</gene>
<dbReference type="Proteomes" id="UP001433508">
    <property type="component" value="Unassembled WGS sequence"/>
</dbReference>
<name>A0ACC3T8C0_LIPKO</name>
<evidence type="ECO:0000313" key="1">
    <source>
        <dbReference type="EMBL" id="KAK9240143.1"/>
    </source>
</evidence>
<comment type="caution">
    <text evidence="1">The sequence shown here is derived from an EMBL/GenBank/DDBJ whole genome shotgun (WGS) entry which is preliminary data.</text>
</comment>